<gene>
    <name evidence="3" type="ORF">PECUL_23A030070</name>
</gene>
<keyword evidence="4" id="KW-1185">Reference proteome</keyword>
<evidence type="ECO:0000313" key="3">
    <source>
        <dbReference type="EMBL" id="CAH2278010.1"/>
    </source>
</evidence>
<dbReference type="Pfam" id="PF08685">
    <property type="entry name" value="GON"/>
    <property type="match status" value="1"/>
</dbReference>
<feature type="domain" description="GON" evidence="2">
    <location>
        <begin position="36"/>
        <end position="235"/>
    </location>
</feature>
<accession>A0AAD1RV61</accession>
<dbReference type="GO" id="GO:0004222">
    <property type="term" value="F:metalloendopeptidase activity"/>
    <property type="evidence" value="ECO:0007669"/>
    <property type="project" value="InterPro"/>
</dbReference>
<proteinExistence type="predicted"/>
<sequence length="235" mass="26060">MQRKVECRAESGSPSDLCPAHVKPTARRTCVSNKCDFKSCKELRLISKLQTDGEYTLNINNRRAKVYCSGMQSDSPKEYITLVKGEADNFSEVYGYRLKNPYECPFNGSRRHDCACKNDYLAAGYTTFSKIRLDLISMQIKTTDLSFAYTVHGRAVPFATAGDCYSATKCPQGQFSINLSGTDFRISNTAKWIAQGNYATVNVHKSQDGSKIYGRCGGYCGKCVPHSSIGLQVQV</sequence>
<evidence type="ECO:0000313" key="4">
    <source>
        <dbReference type="Proteomes" id="UP001295444"/>
    </source>
</evidence>
<evidence type="ECO:0000259" key="2">
    <source>
        <dbReference type="PROSITE" id="PS51046"/>
    </source>
</evidence>
<name>A0AAD1RV61_PELCU</name>
<dbReference type="EMBL" id="OW240914">
    <property type="protein sequence ID" value="CAH2278010.1"/>
    <property type="molecule type" value="Genomic_DNA"/>
</dbReference>
<protein>
    <submittedName>
        <fullName evidence="3">A disintegrin and metallo ase with thrombospondin motifs 20-like, partial</fullName>
    </submittedName>
</protein>
<dbReference type="InterPro" id="IPR012314">
    <property type="entry name" value="Pept_M12B_GON-ADAMTSs"/>
</dbReference>
<keyword evidence="1" id="KW-0479">Metal-binding</keyword>
<dbReference type="GO" id="GO:0008270">
    <property type="term" value="F:zinc ion binding"/>
    <property type="evidence" value="ECO:0007669"/>
    <property type="project" value="InterPro"/>
</dbReference>
<reference evidence="3" key="1">
    <citation type="submission" date="2022-03" db="EMBL/GenBank/DDBJ databases">
        <authorList>
            <person name="Alioto T."/>
            <person name="Alioto T."/>
            <person name="Gomez Garrido J."/>
        </authorList>
    </citation>
    <scope>NUCLEOTIDE SEQUENCE</scope>
</reference>
<dbReference type="AlphaFoldDB" id="A0AAD1RV61"/>
<dbReference type="PROSITE" id="PS51046">
    <property type="entry name" value="GON"/>
    <property type="match status" value="1"/>
</dbReference>
<dbReference type="Proteomes" id="UP001295444">
    <property type="component" value="Chromosome 03"/>
</dbReference>
<organism evidence="3 4">
    <name type="scientific">Pelobates cultripes</name>
    <name type="common">Western spadefoot toad</name>
    <dbReference type="NCBI Taxonomy" id="61616"/>
    <lineage>
        <taxon>Eukaryota</taxon>
        <taxon>Metazoa</taxon>
        <taxon>Chordata</taxon>
        <taxon>Craniata</taxon>
        <taxon>Vertebrata</taxon>
        <taxon>Euteleostomi</taxon>
        <taxon>Amphibia</taxon>
        <taxon>Batrachia</taxon>
        <taxon>Anura</taxon>
        <taxon>Pelobatoidea</taxon>
        <taxon>Pelobatidae</taxon>
        <taxon>Pelobates</taxon>
    </lineage>
</organism>
<evidence type="ECO:0000256" key="1">
    <source>
        <dbReference type="ARBA" id="ARBA00022723"/>
    </source>
</evidence>